<evidence type="ECO:0000256" key="4">
    <source>
        <dbReference type="ARBA" id="ARBA00022701"/>
    </source>
</evidence>
<keyword evidence="6" id="KW-0206">Cytoskeleton</keyword>
<proteinExistence type="predicted"/>
<feature type="compositionally biased region" description="Polar residues" evidence="7">
    <location>
        <begin position="346"/>
        <end position="358"/>
    </location>
</feature>
<keyword evidence="4" id="KW-0493">Microtubule</keyword>
<comment type="subcellular location">
    <subcellularLocation>
        <location evidence="1">Cytoplasm</location>
        <location evidence="1">Cytoskeleton</location>
    </subcellularLocation>
</comment>
<feature type="compositionally biased region" description="Low complexity" evidence="7">
    <location>
        <begin position="180"/>
        <end position="190"/>
    </location>
</feature>
<dbReference type="GO" id="GO:0005874">
    <property type="term" value="C:microtubule"/>
    <property type="evidence" value="ECO:0007669"/>
    <property type="project" value="UniProtKB-KW"/>
</dbReference>
<keyword evidence="3" id="KW-0597">Phosphoprotein</keyword>
<evidence type="ECO:0000256" key="1">
    <source>
        <dbReference type="ARBA" id="ARBA00004245"/>
    </source>
</evidence>
<dbReference type="Pfam" id="PF00418">
    <property type="entry name" value="Tubulin-binding"/>
    <property type="match status" value="3"/>
</dbReference>
<evidence type="ECO:0000256" key="2">
    <source>
        <dbReference type="ARBA" id="ARBA00022490"/>
    </source>
</evidence>
<protein>
    <recommendedName>
        <fullName evidence="10">Microtubule-associated protein</fullName>
    </recommendedName>
</protein>
<organism evidence="8 9">
    <name type="scientific">Onychostoma macrolepis</name>
    <dbReference type="NCBI Taxonomy" id="369639"/>
    <lineage>
        <taxon>Eukaryota</taxon>
        <taxon>Metazoa</taxon>
        <taxon>Chordata</taxon>
        <taxon>Craniata</taxon>
        <taxon>Vertebrata</taxon>
        <taxon>Euteleostomi</taxon>
        <taxon>Actinopterygii</taxon>
        <taxon>Neopterygii</taxon>
        <taxon>Teleostei</taxon>
        <taxon>Ostariophysi</taxon>
        <taxon>Cypriniformes</taxon>
        <taxon>Cyprinidae</taxon>
        <taxon>Acrossocheilinae</taxon>
        <taxon>Onychostoma</taxon>
    </lineage>
</organism>
<feature type="compositionally biased region" description="Polar residues" evidence="7">
    <location>
        <begin position="7"/>
        <end position="36"/>
    </location>
</feature>
<dbReference type="GO" id="GO:0043005">
    <property type="term" value="C:neuron projection"/>
    <property type="evidence" value="ECO:0007669"/>
    <property type="project" value="TreeGrafter"/>
</dbReference>
<evidence type="ECO:0008006" key="10">
    <source>
        <dbReference type="Google" id="ProtNLM"/>
    </source>
</evidence>
<accession>A0A7J6DAI5</accession>
<dbReference type="GO" id="GO:0000226">
    <property type="term" value="P:microtubule cytoskeleton organization"/>
    <property type="evidence" value="ECO:0007669"/>
    <property type="project" value="TreeGrafter"/>
</dbReference>
<keyword evidence="5" id="KW-0677">Repeat</keyword>
<reference evidence="8 9" key="1">
    <citation type="submission" date="2020-04" db="EMBL/GenBank/DDBJ databases">
        <title>Chromosome-level genome assembly of a cyprinid fish Onychostoma macrolepis by integration of Nanopore Sequencing, Bionano and Hi-C technology.</title>
        <authorList>
            <person name="Wang D."/>
        </authorList>
    </citation>
    <scope>NUCLEOTIDE SEQUENCE [LARGE SCALE GENOMIC DNA]</scope>
    <source>
        <strain evidence="8">SWU-2019</strain>
        <tissue evidence="8">Muscle</tissue>
    </source>
</reference>
<dbReference type="GO" id="GO:0008017">
    <property type="term" value="F:microtubule binding"/>
    <property type="evidence" value="ECO:0007669"/>
    <property type="project" value="InterPro"/>
</dbReference>
<dbReference type="AlphaFoldDB" id="A0A7J6DAI5"/>
<dbReference type="InterPro" id="IPR027324">
    <property type="entry name" value="MAP2/MAP4/Tau"/>
</dbReference>
<dbReference type="GO" id="GO:0031175">
    <property type="term" value="P:neuron projection development"/>
    <property type="evidence" value="ECO:0007669"/>
    <property type="project" value="TreeGrafter"/>
</dbReference>
<feature type="region of interest" description="Disordered" evidence="7">
    <location>
        <begin position="291"/>
        <end position="358"/>
    </location>
</feature>
<keyword evidence="9" id="KW-1185">Reference proteome</keyword>
<keyword evidence="2" id="KW-0963">Cytoplasm</keyword>
<dbReference type="Proteomes" id="UP000579812">
    <property type="component" value="Unassembled WGS sequence"/>
</dbReference>
<dbReference type="PANTHER" id="PTHR11501:SF14">
    <property type="entry name" value="MICROTUBULE-ASSOCIATED PROTEIN TAU"/>
    <property type="match status" value="1"/>
</dbReference>
<name>A0A7J6DAI5_9TELE</name>
<evidence type="ECO:0000256" key="5">
    <source>
        <dbReference type="ARBA" id="ARBA00022737"/>
    </source>
</evidence>
<evidence type="ECO:0000313" key="8">
    <source>
        <dbReference type="EMBL" id="KAF4116323.1"/>
    </source>
</evidence>
<evidence type="ECO:0000256" key="3">
    <source>
        <dbReference type="ARBA" id="ARBA00022553"/>
    </source>
</evidence>
<feature type="compositionally biased region" description="Basic and acidic residues" evidence="7">
    <location>
        <begin position="310"/>
        <end position="319"/>
    </location>
</feature>
<feature type="compositionally biased region" description="Basic and acidic residues" evidence="7">
    <location>
        <begin position="169"/>
        <end position="178"/>
    </location>
</feature>
<evidence type="ECO:0000256" key="6">
    <source>
        <dbReference type="ARBA" id="ARBA00023212"/>
    </source>
</evidence>
<dbReference type="PANTHER" id="PTHR11501">
    <property type="entry name" value="MICROTUBULE-ASSOCIATED PROTEIN"/>
    <property type="match status" value="1"/>
</dbReference>
<feature type="region of interest" description="Disordered" evidence="7">
    <location>
        <begin position="1"/>
        <end position="226"/>
    </location>
</feature>
<dbReference type="InterPro" id="IPR001084">
    <property type="entry name" value="MAP_tubulin-bd_rpt"/>
</dbReference>
<evidence type="ECO:0000313" key="9">
    <source>
        <dbReference type="Proteomes" id="UP000579812"/>
    </source>
</evidence>
<evidence type="ECO:0000256" key="7">
    <source>
        <dbReference type="SAM" id="MobiDB-lite"/>
    </source>
</evidence>
<comment type="caution">
    <text evidence="8">The sequence shown here is derived from an EMBL/GenBank/DDBJ whole genome shotgun (WGS) entry which is preliminary data.</text>
</comment>
<gene>
    <name evidence="8" type="ORF">G5714_003812</name>
</gene>
<dbReference type="EMBL" id="JAAMOB010000003">
    <property type="protein sequence ID" value="KAF4116323.1"/>
    <property type="molecule type" value="Genomic_DNA"/>
</dbReference>
<feature type="compositionally biased region" description="Low complexity" evidence="7">
    <location>
        <begin position="87"/>
        <end position="103"/>
    </location>
</feature>
<dbReference type="PROSITE" id="PS51491">
    <property type="entry name" value="TAU_MAP_2"/>
    <property type="match status" value="3"/>
</dbReference>
<sequence length="358" mass="37077">MDHQDHMNSGQLGDSQHSPGNNIASGVANMTISGGHQQDMKNGTAAHMGPGHGPVKAKAGAGATPEKKISTTTPHAKARPTSAPQRGSSVSGIPSKKPSVSSSTPPCRFSSPGFANSVKRPNSAGARESRATAGDAKMKTAGAKPQGVGTKIPAASRMEQRKAGPGFIERADSPKTPDRSGCSSPASRSSTPGQQVKKVAVVRTPPKSPGSLRSRAPIAPVAPMPDLKNVKSKIGSTENLKYQPGGGKVQIVHKKIDLSNVQSKCGSKANIHHKPGGGNVEIKSEKLDFKAQSKVGSLENIGHVPRGGQRKREKEKEAEPQAANASSNGDAVHSNDVDMTFDLPSSEGNSLVKSECLN</sequence>